<proteinExistence type="predicted"/>
<reference evidence="1" key="1">
    <citation type="submission" date="2019-03" db="EMBL/GenBank/DDBJ databases">
        <title>Single cell metagenomics reveals metabolic interactions within the superorganism composed of flagellate Streblomastix strix and complex community of Bacteroidetes bacteria on its surface.</title>
        <authorList>
            <person name="Treitli S.C."/>
            <person name="Kolisko M."/>
            <person name="Husnik F."/>
            <person name="Keeling P."/>
            <person name="Hampl V."/>
        </authorList>
    </citation>
    <scope>NUCLEOTIDE SEQUENCE</scope>
    <source>
        <strain evidence="1">STM</strain>
    </source>
</reference>
<gene>
    <name evidence="1" type="ORF">EZS27_022516</name>
</gene>
<accession>A0A5J4R4E4</accession>
<organism evidence="1">
    <name type="scientific">termite gut metagenome</name>
    <dbReference type="NCBI Taxonomy" id="433724"/>
    <lineage>
        <taxon>unclassified sequences</taxon>
        <taxon>metagenomes</taxon>
        <taxon>organismal metagenomes</taxon>
    </lineage>
</organism>
<dbReference type="EMBL" id="SNRY01001792">
    <property type="protein sequence ID" value="KAA6328602.1"/>
    <property type="molecule type" value="Genomic_DNA"/>
</dbReference>
<protein>
    <submittedName>
        <fullName evidence="1">Uncharacterized protein</fullName>
    </submittedName>
</protein>
<sequence>MVMRKIVVFLLLCLFGGWILSSQAQSFDNLWKQVEQADKQSLPQTAIKLTDNIFRKAEAEKNSPQMLKAYIRQAKYQENLTPDSFYVHLADIEHWANTAPVPLDRAILHSFVAEIYADYAYRNSWQLRNSKKIADDEQLTDIREWSSNMFEQKVLEHTRMALKDSLLLLETSSKTYIPFVVTNKTSDYYGHDMYHLLTLRGTNALSRLLSDENSTVPAEAYSLFHTMIDTYRKRNNQDAVLLATLDSMSWNRNAIVSWNRNNELAEETLNRLIAENESREICA</sequence>
<feature type="non-terminal residue" evidence="1">
    <location>
        <position position="283"/>
    </location>
</feature>
<comment type="caution">
    <text evidence="1">The sequence shown here is derived from an EMBL/GenBank/DDBJ whole genome shotgun (WGS) entry which is preliminary data.</text>
</comment>
<evidence type="ECO:0000313" key="1">
    <source>
        <dbReference type="EMBL" id="KAA6328602.1"/>
    </source>
</evidence>
<name>A0A5J4R4E4_9ZZZZ</name>
<dbReference type="AlphaFoldDB" id="A0A5J4R4E4"/>